<sequence>MMVNRALCGEKSIWQRGYHDRAIRDEEDIRAVARYIVANPLRAGLVNDIGQYPLWDAKWL</sequence>
<dbReference type="InterPro" id="IPR052715">
    <property type="entry name" value="RAYT_transposase"/>
</dbReference>
<name>A0ABQ2ZCT4_9GAMM</name>
<evidence type="ECO:0000313" key="2">
    <source>
        <dbReference type="Proteomes" id="UP000653056"/>
    </source>
</evidence>
<dbReference type="SUPFAM" id="SSF143422">
    <property type="entry name" value="Transposase IS200-like"/>
    <property type="match status" value="1"/>
</dbReference>
<comment type="caution">
    <text evidence="1">The sequence shown here is derived from an EMBL/GenBank/DDBJ whole genome shotgun (WGS) entry which is preliminary data.</text>
</comment>
<reference evidence="2" key="1">
    <citation type="journal article" date="2019" name="Int. J. Syst. Evol. Microbiol.">
        <title>The Global Catalogue of Microorganisms (GCM) 10K type strain sequencing project: providing services to taxonomists for standard genome sequencing and annotation.</title>
        <authorList>
            <consortium name="The Broad Institute Genomics Platform"/>
            <consortium name="The Broad Institute Genome Sequencing Center for Infectious Disease"/>
            <person name="Wu L."/>
            <person name="Ma J."/>
        </authorList>
    </citation>
    <scope>NUCLEOTIDE SEQUENCE [LARGE SCALE GENOMIC DNA]</scope>
    <source>
        <strain evidence="2">KCTC 22228</strain>
    </source>
</reference>
<proteinExistence type="predicted"/>
<dbReference type="EMBL" id="BMXS01000035">
    <property type="protein sequence ID" value="GGY09626.1"/>
    <property type="molecule type" value="Genomic_DNA"/>
</dbReference>
<dbReference type="Proteomes" id="UP000653056">
    <property type="component" value="Unassembled WGS sequence"/>
</dbReference>
<evidence type="ECO:0008006" key="3">
    <source>
        <dbReference type="Google" id="ProtNLM"/>
    </source>
</evidence>
<keyword evidence="2" id="KW-1185">Reference proteome</keyword>
<evidence type="ECO:0000313" key="1">
    <source>
        <dbReference type="EMBL" id="GGY09626.1"/>
    </source>
</evidence>
<dbReference type="PANTHER" id="PTHR36966:SF1">
    <property type="entry name" value="REP-ASSOCIATED TYROSINE TRANSPOSASE"/>
    <property type="match status" value="1"/>
</dbReference>
<protein>
    <recommendedName>
        <fullName evidence="3">Transposase</fullName>
    </recommendedName>
</protein>
<accession>A0ABQ2ZCT4</accession>
<dbReference type="Gene3D" id="3.30.70.1290">
    <property type="entry name" value="Transposase IS200-like"/>
    <property type="match status" value="1"/>
</dbReference>
<organism evidence="1 2">
    <name type="scientific">Litchfieldella qijiaojingensis</name>
    <dbReference type="NCBI Taxonomy" id="980347"/>
    <lineage>
        <taxon>Bacteria</taxon>
        <taxon>Pseudomonadati</taxon>
        <taxon>Pseudomonadota</taxon>
        <taxon>Gammaproteobacteria</taxon>
        <taxon>Oceanospirillales</taxon>
        <taxon>Halomonadaceae</taxon>
        <taxon>Litchfieldella</taxon>
    </lineage>
</organism>
<gene>
    <name evidence="1" type="ORF">GCM10007160_41190</name>
</gene>
<dbReference type="PANTHER" id="PTHR36966">
    <property type="entry name" value="REP-ASSOCIATED TYROSINE TRANSPOSASE"/>
    <property type="match status" value="1"/>
</dbReference>
<dbReference type="InterPro" id="IPR036515">
    <property type="entry name" value="Transposase_17_sf"/>
</dbReference>